<reference evidence="4 5" key="1">
    <citation type="journal article" date="2018" name="IMA Fungus">
        <title>IMA Genome-F 9: Draft genome sequence of Annulohypoxylon stygium, Aspergillus mulundensis, Berkeleyomyces basicola (syn. Thielaviopsis basicola), Ceratocystis smalleyi, two Cercospora beticola strains, Coleophoma cylindrospora, Fusarium fracticaudum, Phialophora cf. hyalina, and Morchella septimelata.</title>
        <authorList>
            <person name="Wingfield B.D."/>
            <person name="Bills G.F."/>
            <person name="Dong Y."/>
            <person name="Huang W."/>
            <person name="Nel W.J."/>
            <person name="Swalarsk-Parry B.S."/>
            <person name="Vaghefi N."/>
            <person name="Wilken P.M."/>
            <person name="An Z."/>
            <person name="de Beer Z.W."/>
            <person name="De Vos L."/>
            <person name="Chen L."/>
            <person name="Duong T.A."/>
            <person name="Gao Y."/>
            <person name="Hammerbacher A."/>
            <person name="Kikkert J.R."/>
            <person name="Li Y."/>
            <person name="Li H."/>
            <person name="Li K."/>
            <person name="Li Q."/>
            <person name="Liu X."/>
            <person name="Ma X."/>
            <person name="Naidoo K."/>
            <person name="Pethybridge S.J."/>
            <person name="Sun J."/>
            <person name="Steenkamp E.T."/>
            <person name="van der Nest M.A."/>
            <person name="van Wyk S."/>
            <person name="Wingfield M.J."/>
            <person name="Xiong C."/>
            <person name="Yue Q."/>
            <person name="Zhang X."/>
        </authorList>
    </citation>
    <scope>NUCLEOTIDE SEQUENCE [LARGE SCALE GENOMIC DNA]</scope>
    <source>
        <strain evidence="4 5">BP 5553</strain>
    </source>
</reference>
<keyword evidence="2" id="KW-0472">Membrane</keyword>
<sequence length="306" mass="33931">MITRLPTRVLSSPSISRAAVIQYTKTLEAPASRCLRHNQYQRHYSTPPPSSSPETEPRKPITLRSQFTPLPTTQPLPQPKKKRSLRTYIYASFFLLLGVAAGQYTRLIVAPPPLPDSGSKEDRFMVEHLKKKAEKLPIVQSLSTDPNWTSYEAYSSVPEDQRLQRLTTGPLGGARALGGFQRIFYNETSGEVVAVIWIGGAISGWPGVAHGGVMATIMDEVLGRCAIRQFPAKTGVTANLELSYLKPVVTNSFYVARAAPVREGFTERKGWVQGRLESLEGRVCVEGKALFVVPKKFKTREIADQF</sequence>
<keyword evidence="2" id="KW-1133">Transmembrane helix</keyword>
<dbReference type="PANTHER" id="PTHR47260">
    <property type="entry name" value="UPF0644 PROTEIN PB2B4.06"/>
    <property type="match status" value="1"/>
</dbReference>
<keyword evidence="5" id="KW-1185">Reference proteome</keyword>
<dbReference type="InterPro" id="IPR052061">
    <property type="entry name" value="PTE-AB_protein"/>
</dbReference>
<dbReference type="Gene3D" id="3.10.129.10">
    <property type="entry name" value="Hotdog Thioesterase"/>
    <property type="match status" value="1"/>
</dbReference>
<dbReference type="InterPro" id="IPR029069">
    <property type="entry name" value="HotDog_dom_sf"/>
</dbReference>
<feature type="domain" description="Thioesterase" evidence="3">
    <location>
        <begin position="207"/>
        <end position="264"/>
    </location>
</feature>
<gene>
    <name evidence="4" type="ORF">BP5553_04552</name>
</gene>
<proteinExistence type="predicted"/>
<accession>A0A370TNM0</accession>
<comment type="caution">
    <text evidence="4">The sequence shown here is derived from an EMBL/GenBank/DDBJ whole genome shotgun (WGS) entry which is preliminary data.</text>
</comment>
<dbReference type="SUPFAM" id="SSF54637">
    <property type="entry name" value="Thioesterase/thiol ester dehydrase-isomerase"/>
    <property type="match status" value="1"/>
</dbReference>
<evidence type="ECO:0000256" key="2">
    <source>
        <dbReference type="SAM" id="Phobius"/>
    </source>
</evidence>
<dbReference type="EMBL" id="NPIC01000003">
    <property type="protein sequence ID" value="RDL37119.1"/>
    <property type="molecule type" value="Genomic_DNA"/>
</dbReference>
<dbReference type="GeneID" id="43597401"/>
<dbReference type="Proteomes" id="UP000254866">
    <property type="component" value="Unassembled WGS sequence"/>
</dbReference>
<dbReference type="CDD" id="cd03443">
    <property type="entry name" value="PaaI_thioesterase"/>
    <property type="match status" value="1"/>
</dbReference>
<dbReference type="AlphaFoldDB" id="A0A370TNM0"/>
<evidence type="ECO:0000313" key="5">
    <source>
        <dbReference type="Proteomes" id="UP000254866"/>
    </source>
</evidence>
<evidence type="ECO:0000313" key="4">
    <source>
        <dbReference type="EMBL" id="RDL37119.1"/>
    </source>
</evidence>
<protein>
    <recommendedName>
        <fullName evidence="3">Thioesterase domain-containing protein</fullName>
    </recommendedName>
</protein>
<dbReference type="RefSeq" id="XP_031869775.1">
    <property type="nucleotide sequence ID" value="XM_032013175.1"/>
</dbReference>
<dbReference type="STRING" id="2656787.A0A370TNM0"/>
<name>A0A370TNM0_9HELO</name>
<keyword evidence="2" id="KW-0812">Transmembrane</keyword>
<dbReference type="PANTHER" id="PTHR47260:SF1">
    <property type="entry name" value="UPF0644 PROTEIN PB2B4.06"/>
    <property type="match status" value="1"/>
</dbReference>
<dbReference type="InterPro" id="IPR006683">
    <property type="entry name" value="Thioestr_dom"/>
</dbReference>
<evidence type="ECO:0000256" key="1">
    <source>
        <dbReference type="SAM" id="MobiDB-lite"/>
    </source>
</evidence>
<feature type="region of interest" description="Disordered" evidence="1">
    <location>
        <begin position="41"/>
        <end position="81"/>
    </location>
</feature>
<organism evidence="4 5">
    <name type="scientific">Venustampulla echinocandica</name>
    <dbReference type="NCBI Taxonomy" id="2656787"/>
    <lineage>
        <taxon>Eukaryota</taxon>
        <taxon>Fungi</taxon>
        <taxon>Dikarya</taxon>
        <taxon>Ascomycota</taxon>
        <taxon>Pezizomycotina</taxon>
        <taxon>Leotiomycetes</taxon>
        <taxon>Helotiales</taxon>
        <taxon>Pleuroascaceae</taxon>
        <taxon>Venustampulla</taxon>
    </lineage>
</organism>
<feature type="transmembrane region" description="Helical" evidence="2">
    <location>
        <begin position="87"/>
        <end position="105"/>
    </location>
</feature>
<evidence type="ECO:0000259" key="3">
    <source>
        <dbReference type="Pfam" id="PF03061"/>
    </source>
</evidence>
<dbReference type="OrthoDB" id="506431at2759"/>
<dbReference type="Pfam" id="PF03061">
    <property type="entry name" value="4HBT"/>
    <property type="match status" value="1"/>
</dbReference>